<proteinExistence type="predicted"/>
<dbReference type="Proteomes" id="UP000078546">
    <property type="component" value="Unassembled WGS sequence"/>
</dbReference>
<dbReference type="Proteomes" id="UP000078560">
    <property type="component" value="Unassembled WGS sequence"/>
</dbReference>
<accession>A0A1A8W8W1</accession>
<protein>
    <submittedName>
        <fullName evidence="2">Uncharacterized protein</fullName>
    </submittedName>
</protein>
<organism evidence="2 5">
    <name type="scientific">Plasmodium ovale curtisi</name>
    <dbReference type="NCBI Taxonomy" id="864141"/>
    <lineage>
        <taxon>Eukaryota</taxon>
        <taxon>Sar</taxon>
        <taxon>Alveolata</taxon>
        <taxon>Apicomplexa</taxon>
        <taxon>Aconoidasida</taxon>
        <taxon>Haemosporida</taxon>
        <taxon>Plasmodiidae</taxon>
        <taxon>Plasmodium</taxon>
        <taxon>Plasmodium (Plasmodium)</taxon>
    </lineage>
</organism>
<sequence length="162" mass="19005">MKKRISSDIPISSRMKSKSSLSSEEEDTEKEHMISLRGFNLSYKNRVEKLNTISNIDNNKKIIKLVLENVDADPKEVMKKVLELVKKKTTLHNTFIEINDDKYKLKYTEVVPDDNILFTEQVKNITNCKYAYIGILKVSRYTKRCTFNETTLQAWQNMPMEF</sequence>
<evidence type="ECO:0000256" key="1">
    <source>
        <dbReference type="SAM" id="MobiDB-lite"/>
    </source>
</evidence>
<reference evidence="4 5" key="1">
    <citation type="submission" date="2016-05" db="EMBL/GenBank/DDBJ databases">
        <authorList>
            <person name="Naeem Raeece"/>
        </authorList>
    </citation>
    <scope>NUCLEOTIDE SEQUENCE [LARGE SCALE GENOMIC DNA]</scope>
</reference>
<name>A0A1A8W8W1_PLAOA</name>
<evidence type="ECO:0000313" key="3">
    <source>
        <dbReference type="EMBL" id="SBS98064.1"/>
    </source>
</evidence>
<feature type="region of interest" description="Disordered" evidence="1">
    <location>
        <begin position="1"/>
        <end position="29"/>
    </location>
</feature>
<evidence type="ECO:0000313" key="2">
    <source>
        <dbReference type="EMBL" id="SBS88137.1"/>
    </source>
</evidence>
<dbReference type="EMBL" id="FLQU01000613">
    <property type="protein sequence ID" value="SBS88137.1"/>
    <property type="molecule type" value="Genomic_DNA"/>
</dbReference>
<evidence type="ECO:0000313" key="4">
    <source>
        <dbReference type="Proteomes" id="UP000078546"/>
    </source>
</evidence>
<dbReference type="VEuPathDB" id="PlasmoDB:PocGH01_14025800"/>
<evidence type="ECO:0000313" key="5">
    <source>
        <dbReference type="Proteomes" id="UP000078560"/>
    </source>
</evidence>
<dbReference type="AlphaFoldDB" id="A0A1A8W8W1"/>
<dbReference type="EMBL" id="FLQV01000784">
    <property type="protein sequence ID" value="SBS98064.1"/>
    <property type="molecule type" value="Genomic_DNA"/>
</dbReference>
<gene>
    <name evidence="3" type="ORF">POVCU1_043190</name>
    <name evidence="2" type="ORF">POVCU2_0046610</name>
</gene>
<feature type="compositionally biased region" description="Low complexity" evidence="1">
    <location>
        <begin position="12"/>
        <end position="22"/>
    </location>
</feature>
<reference evidence="2" key="2">
    <citation type="submission" date="2016-05" db="EMBL/GenBank/DDBJ databases">
        <authorList>
            <person name="Lavstsen T."/>
            <person name="Jespersen J.S."/>
        </authorList>
    </citation>
    <scope>NUCLEOTIDE SEQUENCE [LARGE SCALE GENOMIC DNA]</scope>
</reference>